<evidence type="ECO:0000256" key="1">
    <source>
        <dbReference type="ARBA" id="ARBA00023125"/>
    </source>
</evidence>
<accession>A0A939D6F2</accession>
<dbReference type="InterPro" id="IPR000424">
    <property type="entry name" value="Primosome_PriB/ssb"/>
</dbReference>
<protein>
    <submittedName>
        <fullName evidence="3">Single-stranded DNA-binding protein</fullName>
    </submittedName>
</protein>
<dbReference type="InterPro" id="IPR012340">
    <property type="entry name" value="NA-bd_OB-fold"/>
</dbReference>
<comment type="caution">
    <text evidence="3">The sequence shown here is derived from an EMBL/GenBank/DDBJ whole genome shotgun (WGS) entry which is preliminary data.</text>
</comment>
<dbReference type="NCBIfam" id="NF004476">
    <property type="entry name" value="PRK05813.1"/>
    <property type="match status" value="1"/>
</dbReference>
<proteinExistence type="predicted"/>
<dbReference type="SUPFAM" id="SSF50249">
    <property type="entry name" value="Nucleic acid-binding proteins"/>
    <property type="match status" value="1"/>
</dbReference>
<gene>
    <name evidence="3" type="ORF">JYB65_00905</name>
</gene>
<dbReference type="EMBL" id="JAFJZZ010000001">
    <property type="protein sequence ID" value="MBN7771920.1"/>
    <property type="molecule type" value="Genomic_DNA"/>
</dbReference>
<dbReference type="Proteomes" id="UP000664545">
    <property type="component" value="Unassembled WGS sequence"/>
</dbReference>
<name>A0A939D6F2_CLOAM</name>
<dbReference type="PROSITE" id="PS50935">
    <property type="entry name" value="SSB"/>
    <property type="match status" value="2"/>
</dbReference>
<dbReference type="Gene3D" id="2.40.50.140">
    <property type="entry name" value="Nucleic acid-binding proteins"/>
    <property type="match status" value="2"/>
</dbReference>
<evidence type="ECO:0000313" key="4">
    <source>
        <dbReference type="Proteomes" id="UP000664545"/>
    </source>
</evidence>
<evidence type="ECO:0000256" key="2">
    <source>
        <dbReference type="PROSITE-ProRule" id="PRU00252"/>
    </source>
</evidence>
<dbReference type="AlphaFoldDB" id="A0A939D6F2"/>
<organism evidence="3 4">
    <name type="scientific">Clostridium aminobutyricum</name>
    <dbReference type="NCBI Taxonomy" id="33953"/>
    <lineage>
        <taxon>Bacteria</taxon>
        <taxon>Bacillati</taxon>
        <taxon>Bacillota</taxon>
        <taxon>Clostridia</taxon>
        <taxon>Eubacteriales</taxon>
        <taxon>Clostridiaceae</taxon>
        <taxon>Clostridium</taxon>
    </lineage>
</organism>
<sequence>MRGESNRAVLVGIVLTDLMFSHKSYGESFYIIQLGIDRKSGYRDEIKVIISERLIWDLYINIGDCLQVEGQVRTYNEETEGHSKLNIVVFARTITYLEEELPHENNISLTGFLCKLPIRRTSPLGRELCDLMLAVNRMYNKSDYIPCIAWGRNATYAGSLEVGTRLSIVGRIQSREYKKRDADGNVISKIAYEVSILKIEE</sequence>
<dbReference type="GO" id="GO:0003697">
    <property type="term" value="F:single-stranded DNA binding"/>
    <property type="evidence" value="ECO:0007669"/>
    <property type="project" value="InterPro"/>
</dbReference>
<keyword evidence="4" id="KW-1185">Reference proteome</keyword>
<dbReference type="Pfam" id="PF00436">
    <property type="entry name" value="SSB"/>
    <property type="match status" value="1"/>
</dbReference>
<evidence type="ECO:0000313" key="3">
    <source>
        <dbReference type="EMBL" id="MBN7771920.1"/>
    </source>
</evidence>
<keyword evidence="1 2" id="KW-0238">DNA-binding</keyword>
<reference evidence="3" key="1">
    <citation type="submission" date="2021-02" db="EMBL/GenBank/DDBJ databases">
        <title>Abyssanaerobacter marinus gen.nov., sp., nov, anaerobic bacterium isolated from the Onnuri vent field of Indian Ocean and suggestion of Mogibacteriaceae fam. nov., and proposal of reclassification of ambiguous this family's genus member.</title>
        <authorList>
            <person name="Kim Y.J."/>
            <person name="Yang J.-A."/>
        </authorList>
    </citation>
    <scope>NUCLEOTIDE SEQUENCE</scope>
    <source>
        <strain evidence="3">DSM 2634</strain>
    </source>
</reference>